<evidence type="ECO:0000259" key="12">
    <source>
        <dbReference type="Pfam" id="PF01706"/>
    </source>
</evidence>
<dbReference type="PANTHER" id="PTHR30534:SF0">
    <property type="entry name" value="FLAGELLAR MOTOR SWITCH PROTEIN FLIG"/>
    <property type="match status" value="1"/>
</dbReference>
<evidence type="ECO:0000313" key="16">
    <source>
        <dbReference type="Proteomes" id="UP001330434"/>
    </source>
</evidence>
<evidence type="ECO:0000256" key="8">
    <source>
        <dbReference type="ARBA" id="ARBA00023136"/>
    </source>
</evidence>
<dbReference type="RefSeq" id="WP_331255919.1">
    <property type="nucleotide sequence ID" value="NZ_CP133270.1"/>
</dbReference>
<keyword evidence="7 11" id="KW-0283">Flagellar rotation</keyword>
<feature type="domain" description="Flagellar motor switch protein FliG middle" evidence="13">
    <location>
        <begin position="120"/>
        <end position="192"/>
    </location>
</feature>
<dbReference type="NCBIfam" id="TIGR00207">
    <property type="entry name" value="fliG"/>
    <property type="match status" value="1"/>
</dbReference>
<evidence type="ECO:0000256" key="7">
    <source>
        <dbReference type="ARBA" id="ARBA00022779"/>
    </source>
</evidence>
<dbReference type="InterPro" id="IPR000090">
    <property type="entry name" value="Flg_Motor_Flig"/>
</dbReference>
<protein>
    <recommendedName>
        <fullName evidence="4 11">Flagellar motor switch protein FliG</fullName>
    </recommendedName>
</protein>
<evidence type="ECO:0000256" key="11">
    <source>
        <dbReference type="PIRNR" id="PIRNR003161"/>
    </source>
</evidence>
<dbReference type="Pfam" id="PF01706">
    <property type="entry name" value="FliG_C"/>
    <property type="match status" value="1"/>
</dbReference>
<evidence type="ECO:0000256" key="6">
    <source>
        <dbReference type="ARBA" id="ARBA00022500"/>
    </source>
</evidence>
<dbReference type="Proteomes" id="UP001330434">
    <property type="component" value="Chromosome"/>
</dbReference>
<keyword evidence="6 11" id="KW-0145">Chemotaxis</keyword>
<comment type="similarity">
    <text evidence="3 11">Belongs to the FliG family.</text>
</comment>
<organism evidence="15 16">
    <name type="scientific">Candidatus Bealeia paramacronuclearis</name>
    <dbReference type="NCBI Taxonomy" id="1921001"/>
    <lineage>
        <taxon>Bacteria</taxon>
        <taxon>Pseudomonadati</taxon>
        <taxon>Pseudomonadota</taxon>
        <taxon>Alphaproteobacteria</taxon>
        <taxon>Holosporales</taxon>
        <taxon>Holosporaceae</taxon>
        <taxon>Candidatus Bealeia</taxon>
    </lineage>
</organism>
<dbReference type="InterPro" id="IPR023087">
    <property type="entry name" value="Flg_Motor_Flig_C"/>
</dbReference>
<evidence type="ECO:0000259" key="14">
    <source>
        <dbReference type="Pfam" id="PF14842"/>
    </source>
</evidence>
<evidence type="ECO:0000313" key="15">
    <source>
        <dbReference type="EMBL" id="WVX67135.1"/>
    </source>
</evidence>
<keyword evidence="16" id="KW-1185">Reference proteome</keyword>
<sequence>MAARDTVRNPKGPEKAAILLLSLSEAQAGKIMNKLEDYEIRDLSQVMASLGKVESELVEKVYVEFAEKVYSGGELIGNFESTERTLMKLLGKERVDAIMEEIRGPAGRTMWDKLGNVSEETLASFLKNEYPQTIAVVLSKIKTGHAGRVLALLPEELSMEVMLRMLKMESVQKEVLADVEHTLKTEFMSSLSRTTSKNPYEVLAEVFNSFDRSTEERLMEGLEKRNPEAAEKIKSLMFTFDDLIKLDATGVQTVIKVVDKSVLAMALKGAKQEIKDLFFNNMSERASKLLREDIESLGMVKIKQVDEAQQQVVLTTKDMAMRGEITIPEESEGEEMIY</sequence>
<dbReference type="SUPFAM" id="SSF48029">
    <property type="entry name" value="FliG"/>
    <property type="match status" value="2"/>
</dbReference>
<keyword evidence="15" id="KW-0966">Cell projection</keyword>
<name>A0ABZ2C3X7_9PROT</name>
<evidence type="ECO:0000256" key="9">
    <source>
        <dbReference type="ARBA" id="ARBA00023143"/>
    </source>
</evidence>
<dbReference type="InterPro" id="IPR028263">
    <property type="entry name" value="FliG_N"/>
</dbReference>
<comment type="subcellular location">
    <subcellularLocation>
        <location evidence="1 11">Bacterial flagellum basal body</location>
    </subcellularLocation>
    <subcellularLocation>
        <location evidence="11">Cell inner membrane</location>
        <topology evidence="11">Peripheral membrane protein</topology>
        <orientation evidence="11">Cytoplasmic side</orientation>
    </subcellularLocation>
    <subcellularLocation>
        <location evidence="2">Cell membrane</location>
        <topology evidence="2">Peripheral membrane protein</topology>
        <orientation evidence="2">Cytoplasmic side</orientation>
    </subcellularLocation>
</comment>
<accession>A0ABZ2C3X7</accession>
<dbReference type="InterPro" id="IPR032779">
    <property type="entry name" value="FliG_M"/>
</dbReference>
<feature type="domain" description="Flagellar motor switch protein FliG N-terminal" evidence="14">
    <location>
        <begin position="11"/>
        <end position="111"/>
    </location>
</feature>
<evidence type="ECO:0000256" key="1">
    <source>
        <dbReference type="ARBA" id="ARBA00004117"/>
    </source>
</evidence>
<evidence type="ECO:0000256" key="10">
    <source>
        <dbReference type="ARBA" id="ARBA00025598"/>
    </source>
</evidence>
<dbReference type="PIRSF" id="PIRSF003161">
    <property type="entry name" value="FliG"/>
    <property type="match status" value="1"/>
</dbReference>
<keyword evidence="5 11" id="KW-1003">Cell membrane</keyword>
<feature type="domain" description="Flagellar motor switch protein FliG C-terminal" evidence="12">
    <location>
        <begin position="220"/>
        <end position="327"/>
    </location>
</feature>
<dbReference type="EMBL" id="CP133270">
    <property type="protein sequence ID" value="WVX67135.1"/>
    <property type="molecule type" value="Genomic_DNA"/>
</dbReference>
<evidence type="ECO:0000256" key="4">
    <source>
        <dbReference type="ARBA" id="ARBA00021870"/>
    </source>
</evidence>
<evidence type="ECO:0000259" key="13">
    <source>
        <dbReference type="Pfam" id="PF14841"/>
    </source>
</evidence>
<dbReference type="Pfam" id="PF14842">
    <property type="entry name" value="FliG_N"/>
    <property type="match status" value="1"/>
</dbReference>
<reference evidence="15 16" key="1">
    <citation type="journal article" date="2024" name="Environ. Microbiol.">
        <title>Novel evolutionary insights on the interactions of the Holosporales (Alphaproteobacteria) with eukaryotic hosts from comparative genomics.</title>
        <authorList>
            <person name="Giovannini M."/>
            <person name="Petroni G."/>
            <person name="Castelli M."/>
        </authorList>
    </citation>
    <scope>NUCLEOTIDE SEQUENCE [LARGE SCALE GENOMIC DNA]</scope>
    <source>
        <strain evidence="15 16">US_Bl 15I1</strain>
    </source>
</reference>
<evidence type="ECO:0000256" key="5">
    <source>
        <dbReference type="ARBA" id="ARBA00022475"/>
    </source>
</evidence>
<keyword evidence="9 11" id="KW-0975">Bacterial flagellum</keyword>
<proteinExistence type="inferred from homology"/>
<gene>
    <name evidence="15" type="ORF">Bealeia1_01332</name>
</gene>
<keyword evidence="11" id="KW-0997">Cell inner membrane</keyword>
<dbReference type="Pfam" id="PF14841">
    <property type="entry name" value="FliG_M"/>
    <property type="match status" value="1"/>
</dbReference>
<keyword evidence="15" id="KW-0282">Flagellum</keyword>
<dbReference type="Gene3D" id="1.10.220.30">
    <property type="match status" value="3"/>
</dbReference>
<dbReference type="PANTHER" id="PTHR30534">
    <property type="entry name" value="FLAGELLAR MOTOR SWITCH PROTEIN FLIG"/>
    <property type="match status" value="1"/>
</dbReference>
<comment type="function">
    <text evidence="10 11">FliG is one of three proteins (FliG, FliN, FliM) that forms the rotor-mounted switch complex (C ring), located at the base of the basal body. This complex interacts with the CheY and CheZ chemotaxis proteins, in addition to contacting components of the motor that determine the direction of flagellar rotation.</text>
</comment>
<keyword evidence="8 11" id="KW-0472">Membrane</keyword>
<evidence type="ECO:0000256" key="3">
    <source>
        <dbReference type="ARBA" id="ARBA00010299"/>
    </source>
</evidence>
<dbReference type="PRINTS" id="PR00954">
    <property type="entry name" value="FLGMOTORFLIG"/>
</dbReference>
<evidence type="ECO:0000256" key="2">
    <source>
        <dbReference type="ARBA" id="ARBA00004413"/>
    </source>
</evidence>
<keyword evidence="15" id="KW-0969">Cilium</keyword>
<dbReference type="InterPro" id="IPR011002">
    <property type="entry name" value="FliG_a-hlx"/>
</dbReference>